<dbReference type="InterPro" id="IPR036864">
    <property type="entry name" value="Zn2-C6_fun-type_DNA-bd_sf"/>
</dbReference>
<feature type="compositionally biased region" description="Low complexity" evidence="3">
    <location>
        <begin position="86"/>
        <end position="100"/>
    </location>
</feature>
<dbReference type="OrthoDB" id="5380854at2759"/>
<gene>
    <name evidence="5" type="ORF">GMORB2_5065</name>
</gene>
<evidence type="ECO:0000256" key="3">
    <source>
        <dbReference type="SAM" id="MobiDB-lite"/>
    </source>
</evidence>
<proteinExistence type="predicted"/>
<dbReference type="GO" id="GO:0005634">
    <property type="term" value="C:nucleus"/>
    <property type="evidence" value="ECO:0007669"/>
    <property type="project" value="UniProtKB-SubCell"/>
</dbReference>
<accession>A0A9P5D7D0</accession>
<dbReference type="GO" id="GO:0000976">
    <property type="term" value="F:transcription cis-regulatory region binding"/>
    <property type="evidence" value="ECO:0007669"/>
    <property type="project" value="TreeGrafter"/>
</dbReference>
<dbReference type="Proteomes" id="UP000749293">
    <property type="component" value="Unassembled WGS sequence"/>
</dbReference>
<evidence type="ECO:0000256" key="2">
    <source>
        <dbReference type="ARBA" id="ARBA00023242"/>
    </source>
</evidence>
<dbReference type="CDD" id="cd00067">
    <property type="entry name" value="GAL4"/>
    <property type="match status" value="1"/>
</dbReference>
<protein>
    <submittedName>
        <fullName evidence="5">GAL4</fullName>
    </submittedName>
</protein>
<keyword evidence="2" id="KW-0539">Nucleus</keyword>
<sequence length="532" mass="57933">MADATTPNKRCHNCRRQRLRCDRSYPHCNKCVLAGKECLGYGQLFRWTGAIASRGKLAGKTSMAAAEPAASAAVHKRDAAPPPSPSSSSSSSSSASSPASSPAPPAEKKTTAAGKVQTNGNDWILLPGGDNDNSSLAVIRTVDVTERVCRDLVTHDIPEINPFRNLIPLTRDNPLVQHIIVAAAAAHRSNVIQLDLSPAVRRSMMQLPSTDDSRRALRDSLVAKQKALRLMREAVQNIDSVGVDVVLAASLFFVNVELIESGKHGWKAHLEGAGRVMSMLGPADGAISELRDYMLSDCFIYFVMASAFTPATSTVQCYFESSQIPLIIERATINSYLCAPPEILAIIYAAAQLSNVKTTDEEMASQVAAEGLELLSRTDAVDVASWASNVLNVPYLRDKPLSSRINAGLAHRLAASLYIVQAIQPVRDVVGSSMADDLSEALYQQLCSIPADDPNFKSTSWPIFIYGGGAKSAERRAWVMDRLDKQVRLVPWGFFYTAMETLQIIWKLDAPEDDKRSWVDTLKDPSLNFLMV</sequence>
<dbReference type="GeneID" id="55971293"/>
<dbReference type="SMART" id="SM00066">
    <property type="entry name" value="GAL4"/>
    <property type="match status" value="1"/>
</dbReference>
<evidence type="ECO:0000313" key="6">
    <source>
        <dbReference type="Proteomes" id="UP000749293"/>
    </source>
</evidence>
<organism evidence="5 6">
    <name type="scientific">Geosmithia morbida</name>
    <dbReference type="NCBI Taxonomy" id="1094350"/>
    <lineage>
        <taxon>Eukaryota</taxon>
        <taxon>Fungi</taxon>
        <taxon>Dikarya</taxon>
        <taxon>Ascomycota</taxon>
        <taxon>Pezizomycotina</taxon>
        <taxon>Sordariomycetes</taxon>
        <taxon>Hypocreomycetidae</taxon>
        <taxon>Hypocreales</taxon>
        <taxon>Bionectriaceae</taxon>
        <taxon>Geosmithia</taxon>
    </lineage>
</organism>
<dbReference type="Pfam" id="PF00172">
    <property type="entry name" value="Zn_clus"/>
    <property type="match status" value="1"/>
</dbReference>
<dbReference type="SUPFAM" id="SSF57701">
    <property type="entry name" value="Zn2/Cys6 DNA-binding domain"/>
    <property type="match status" value="1"/>
</dbReference>
<dbReference type="InterPro" id="IPR021858">
    <property type="entry name" value="Fun_TF"/>
</dbReference>
<dbReference type="PROSITE" id="PS50048">
    <property type="entry name" value="ZN2_CY6_FUNGAL_2"/>
    <property type="match status" value="1"/>
</dbReference>
<reference evidence="5" key="1">
    <citation type="submission" date="2020-03" db="EMBL/GenBank/DDBJ databases">
        <title>Site-based positive gene gene selection in Geosmithia morbida across the United States reveals a broad range of putative effectors and factors for local host and environmental adapation.</title>
        <authorList>
            <person name="Onufrak A."/>
            <person name="Murdoch R.W."/>
            <person name="Gazis R."/>
            <person name="Huff M."/>
            <person name="Staton M."/>
            <person name="Klingeman W."/>
            <person name="Hadziabdic D."/>
        </authorList>
    </citation>
    <scope>NUCLEOTIDE SEQUENCE</scope>
    <source>
        <strain evidence="5">1262</strain>
    </source>
</reference>
<evidence type="ECO:0000259" key="4">
    <source>
        <dbReference type="PROSITE" id="PS50048"/>
    </source>
</evidence>
<dbReference type="GO" id="GO:0008270">
    <property type="term" value="F:zinc ion binding"/>
    <property type="evidence" value="ECO:0007669"/>
    <property type="project" value="InterPro"/>
</dbReference>
<dbReference type="GO" id="GO:0000981">
    <property type="term" value="F:DNA-binding transcription factor activity, RNA polymerase II-specific"/>
    <property type="evidence" value="ECO:0007669"/>
    <property type="project" value="InterPro"/>
</dbReference>
<evidence type="ECO:0000313" key="5">
    <source>
        <dbReference type="EMBL" id="KAF4124399.1"/>
    </source>
</evidence>
<feature type="domain" description="Zn(2)-C6 fungal-type" evidence="4">
    <location>
        <begin position="10"/>
        <end position="38"/>
    </location>
</feature>
<evidence type="ECO:0000256" key="1">
    <source>
        <dbReference type="ARBA" id="ARBA00004123"/>
    </source>
</evidence>
<dbReference type="AlphaFoldDB" id="A0A9P5D7D0"/>
<name>A0A9P5D7D0_9HYPO</name>
<feature type="region of interest" description="Disordered" evidence="3">
    <location>
        <begin position="68"/>
        <end position="115"/>
    </location>
</feature>
<dbReference type="Pfam" id="PF11951">
    <property type="entry name" value="Fungal_trans_2"/>
    <property type="match status" value="1"/>
</dbReference>
<dbReference type="Gene3D" id="4.10.240.10">
    <property type="entry name" value="Zn(2)-C6 fungal-type DNA-binding domain"/>
    <property type="match status" value="1"/>
</dbReference>
<keyword evidence="6" id="KW-1185">Reference proteome</keyword>
<comment type="caution">
    <text evidence="5">The sequence shown here is derived from an EMBL/GenBank/DDBJ whole genome shotgun (WGS) entry which is preliminary data.</text>
</comment>
<dbReference type="GO" id="GO:0045944">
    <property type="term" value="P:positive regulation of transcription by RNA polymerase II"/>
    <property type="evidence" value="ECO:0007669"/>
    <property type="project" value="TreeGrafter"/>
</dbReference>
<dbReference type="EMBL" id="JAANYQ010000004">
    <property type="protein sequence ID" value="KAF4124399.1"/>
    <property type="molecule type" value="Genomic_DNA"/>
</dbReference>
<dbReference type="RefSeq" id="XP_035323051.1">
    <property type="nucleotide sequence ID" value="XM_035467039.1"/>
</dbReference>
<comment type="subcellular location">
    <subcellularLocation>
        <location evidence="1">Nucleus</location>
    </subcellularLocation>
</comment>
<dbReference type="PANTHER" id="PTHR37534:SF51">
    <property type="entry name" value="ACRIFLAVINE SENSITIVITY CONTROL PROTEIN ACR-2"/>
    <property type="match status" value="1"/>
</dbReference>
<dbReference type="PANTHER" id="PTHR37534">
    <property type="entry name" value="TRANSCRIPTIONAL ACTIVATOR PROTEIN UGA3"/>
    <property type="match status" value="1"/>
</dbReference>
<dbReference type="InterPro" id="IPR001138">
    <property type="entry name" value="Zn2Cys6_DnaBD"/>
</dbReference>